<dbReference type="PANTHER" id="PTHR34236">
    <property type="entry name" value="DIMETHYL SULFOXIDE REDUCTASE TRANSCRIPTIONAL ACTIVATOR"/>
    <property type="match status" value="1"/>
</dbReference>
<comment type="caution">
    <text evidence="5">The sequence shown here is derived from an EMBL/GenBank/DDBJ whole genome shotgun (WGS) entry which is preliminary data.</text>
</comment>
<dbReference type="InterPro" id="IPR007050">
    <property type="entry name" value="HTH_bacterioopsin"/>
</dbReference>
<evidence type="ECO:0000313" key="5">
    <source>
        <dbReference type="EMBL" id="MFC4825325.1"/>
    </source>
</evidence>
<dbReference type="Pfam" id="PF24278">
    <property type="entry name" value="HVO_0513_N"/>
    <property type="match status" value="1"/>
</dbReference>
<protein>
    <submittedName>
        <fullName evidence="5">Helix-turn-helix domain-containing protein</fullName>
    </submittedName>
</protein>
<accession>A0ABD5Q436</accession>
<dbReference type="RefSeq" id="WP_254268987.1">
    <property type="nucleotide sequence ID" value="NZ_CP100400.1"/>
</dbReference>
<feature type="domain" description="HTH bat-type" evidence="3">
    <location>
        <begin position="162"/>
        <end position="213"/>
    </location>
</feature>
<dbReference type="GeneID" id="73043963"/>
<dbReference type="PANTHER" id="PTHR34236:SF1">
    <property type="entry name" value="DIMETHYL SULFOXIDE REDUCTASE TRANSCRIPTIONAL ACTIVATOR"/>
    <property type="match status" value="1"/>
</dbReference>
<evidence type="ECO:0000259" key="3">
    <source>
        <dbReference type="Pfam" id="PF04967"/>
    </source>
</evidence>
<gene>
    <name evidence="5" type="ORF">ACFO9K_13760</name>
</gene>
<evidence type="ECO:0000256" key="2">
    <source>
        <dbReference type="ARBA" id="ARBA00023163"/>
    </source>
</evidence>
<dbReference type="AlphaFoldDB" id="A0ABD5Q436"/>
<evidence type="ECO:0000259" key="4">
    <source>
        <dbReference type="Pfam" id="PF24278"/>
    </source>
</evidence>
<organism evidence="5 6">
    <name type="scientific">Halorussus aquaticus</name>
    <dbReference type="NCBI Taxonomy" id="2953748"/>
    <lineage>
        <taxon>Archaea</taxon>
        <taxon>Methanobacteriati</taxon>
        <taxon>Methanobacteriota</taxon>
        <taxon>Stenosarchaea group</taxon>
        <taxon>Halobacteria</taxon>
        <taxon>Halobacteriales</taxon>
        <taxon>Haladaptataceae</taxon>
        <taxon>Halorussus</taxon>
    </lineage>
</organism>
<keyword evidence="2" id="KW-0804">Transcription</keyword>
<proteinExistence type="predicted"/>
<keyword evidence="6" id="KW-1185">Reference proteome</keyword>
<dbReference type="Proteomes" id="UP001595945">
    <property type="component" value="Unassembled WGS sequence"/>
</dbReference>
<sequence>MKYLTLTLRQPRETRHPMQNFIADSESVEREELLAWNLLHGEDVEYVLFYVEGEVEPYREVVSGVESVASFTLVPIDEESFYAYIRQVTREADRRFRTAFADRHLLVIPPIEYTGEGHMRFTVVGESADLQALLDDFPEGITATVEEVGDYDRRHGTVAGALTDRQFEAASVAAELGYYEVPKAATLADVAARLDCAESTASNLLRKAEAKVMGRVVDE</sequence>
<dbReference type="EMBL" id="JBHSHT010000002">
    <property type="protein sequence ID" value="MFC4825325.1"/>
    <property type="molecule type" value="Genomic_DNA"/>
</dbReference>
<dbReference type="Pfam" id="PF04967">
    <property type="entry name" value="HTH_10"/>
    <property type="match status" value="1"/>
</dbReference>
<dbReference type="InterPro" id="IPR056493">
    <property type="entry name" value="HVO_0513_N"/>
</dbReference>
<name>A0ABD5Q436_9EURY</name>
<evidence type="ECO:0000313" key="6">
    <source>
        <dbReference type="Proteomes" id="UP001595945"/>
    </source>
</evidence>
<evidence type="ECO:0000256" key="1">
    <source>
        <dbReference type="ARBA" id="ARBA00023015"/>
    </source>
</evidence>
<reference evidence="5 6" key="1">
    <citation type="journal article" date="2019" name="Int. J. Syst. Evol. Microbiol.">
        <title>The Global Catalogue of Microorganisms (GCM) 10K type strain sequencing project: providing services to taxonomists for standard genome sequencing and annotation.</title>
        <authorList>
            <consortium name="The Broad Institute Genomics Platform"/>
            <consortium name="The Broad Institute Genome Sequencing Center for Infectious Disease"/>
            <person name="Wu L."/>
            <person name="Ma J."/>
        </authorList>
    </citation>
    <scope>NUCLEOTIDE SEQUENCE [LARGE SCALE GENOMIC DNA]</scope>
    <source>
        <strain evidence="5 6">XZYJ18</strain>
    </source>
</reference>
<feature type="domain" description="HVO-0513-like N-terminal" evidence="4">
    <location>
        <begin position="16"/>
        <end position="151"/>
    </location>
</feature>
<keyword evidence="1" id="KW-0805">Transcription regulation</keyword>